<name>A0A8X8X4R2_SALSN</name>
<evidence type="ECO:0000256" key="4">
    <source>
        <dbReference type="ARBA" id="ARBA00023004"/>
    </source>
</evidence>
<sequence>MRHNHPRPLRFRIGGAVLPDDGASEGRRSVRRSLRLRSSGSIRTGKNRGGSVADCEGEVTGGVDREKVARLWVIPKYAEDEAESVWIEAAGFNPLHCANAWDEDGDDTVCVVATNTAVVDRLMENIDCADMTMEMVVVDEMACY</sequence>
<proteinExistence type="inferred from homology"/>
<keyword evidence="3" id="KW-0560">Oxidoreductase</keyword>
<evidence type="ECO:0000256" key="3">
    <source>
        <dbReference type="ARBA" id="ARBA00022964"/>
    </source>
</evidence>
<evidence type="ECO:0000256" key="2">
    <source>
        <dbReference type="ARBA" id="ARBA00022723"/>
    </source>
</evidence>
<dbReference type="Proteomes" id="UP000298416">
    <property type="component" value="Unassembled WGS sequence"/>
</dbReference>
<comment type="caution">
    <text evidence="7">The sequence shown here is derived from an EMBL/GenBank/DDBJ whole genome shotgun (WGS) entry which is preliminary data.</text>
</comment>
<evidence type="ECO:0000313" key="7">
    <source>
        <dbReference type="EMBL" id="KAG6405755.1"/>
    </source>
</evidence>
<dbReference type="GO" id="GO:0016702">
    <property type="term" value="F:oxidoreductase activity, acting on single donors with incorporation of molecular oxygen, incorporation of two atoms of oxygen"/>
    <property type="evidence" value="ECO:0007669"/>
    <property type="project" value="InterPro"/>
</dbReference>
<keyword evidence="8" id="KW-1185">Reference proteome</keyword>
<accession>A0A8X8X4R2</accession>
<gene>
    <name evidence="7" type="ORF">SASPL_133349</name>
</gene>
<evidence type="ECO:0000313" key="8">
    <source>
        <dbReference type="Proteomes" id="UP000298416"/>
    </source>
</evidence>
<dbReference type="InterPro" id="IPR004294">
    <property type="entry name" value="Carotenoid_Oase"/>
</dbReference>
<keyword evidence="2 5" id="KW-0479">Metal-binding</keyword>
<reference evidence="7" key="1">
    <citation type="submission" date="2018-01" db="EMBL/GenBank/DDBJ databases">
        <authorList>
            <person name="Mao J.F."/>
        </authorList>
    </citation>
    <scope>NUCLEOTIDE SEQUENCE</scope>
    <source>
        <strain evidence="7">Huo1</strain>
        <tissue evidence="7">Leaf</tissue>
    </source>
</reference>
<dbReference type="AlphaFoldDB" id="A0A8X8X4R2"/>
<comment type="cofactor">
    <cofactor evidence="5">
        <name>Fe(2+)</name>
        <dbReference type="ChEBI" id="CHEBI:29033"/>
    </cofactor>
    <text evidence="5">Binds 1 Fe(2+) ion per subunit.</text>
</comment>
<comment type="similarity">
    <text evidence="1">Belongs to the carotenoid oxygenase family.</text>
</comment>
<keyword evidence="4 5" id="KW-0408">Iron</keyword>
<evidence type="ECO:0000256" key="6">
    <source>
        <dbReference type="SAM" id="MobiDB-lite"/>
    </source>
</evidence>
<dbReference type="GO" id="GO:0046872">
    <property type="term" value="F:metal ion binding"/>
    <property type="evidence" value="ECO:0007669"/>
    <property type="project" value="UniProtKB-KW"/>
</dbReference>
<dbReference type="Pfam" id="PF03055">
    <property type="entry name" value="RPE65"/>
    <property type="match status" value="1"/>
</dbReference>
<feature type="region of interest" description="Disordered" evidence="6">
    <location>
        <begin position="36"/>
        <end position="55"/>
    </location>
</feature>
<organism evidence="7">
    <name type="scientific">Salvia splendens</name>
    <name type="common">Scarlet sage</name>
    <dbReference type="NCBI Taxonomy" id="180675"/>
    <lineage>
        <taxon>Eukaryota</taxon>
        <taxon>Viridiplantae</taxon>
        <taxon>Streptophyta</taxon>
        <taxon>Embryophyta</taxon>
        <taxon>Tracheophyta</taxon>
        <taxon>Spermatophyta</taxon>
        <taxon>Magnoliopsida</taxon>
        <taxon>eudicotyledons</taxon>
        <taxon>Gunneridae</taxon>
        <taxon>Pentapetalae</taxon>
        <taxon>asterids</taxon>
        <taxon>lamiids</taxon>
        <taxon>Lamiales</taxon>
        <taxon>Lamiaceae</taxon>
        <taxon>Nepetoideae</taxon>
        <taxon>Mentheae</taxon>
        <taxon>Salviinae</taxon>
        <taxon>Salvia</taxon>
        <taxon>Salvia subgen. Calosphace</taxon>
        <taxon>core Calosphace</taxon>
    </lineage>
</organism>
<protein>
    <submittedName>
        <fullName evidence="7">Uncharacterized protein</fullName>
    </submittedName>
</protein>
<evidence type="ECO:0000256" key="1">
    <source>
        <dbReference type="ARBA" id="ARBA00006787"/>
    </source>
</evidence>
<dbReference type="EMBL" id="PNBA02000012">
    <property type="protein sequence ID" value="KAG6405755.1"/>
    <property type="molecule type" value="Genomic_DNA"/>
</dbReference>
<reference evidence="7" key="2">
    <citation type="submission" date="2020-08" db="EMBL/GenBank/DDBJ databases">
        <title>Plant Genome Project.</title>
        <authorList>
            <person name="Zhang R.-G."/>
        </authorList>
    </citation>
    <scope>NUCLEOTIDE SEQUENCE</scope>
    <source>
        <strain evidence="7">Huo1</strain>
        <tissue evidence="7">Leaf</tissue>
    </source>
</reference>
<evidence type="ECO:0000256" key="5">
    <source>
        <dbReference type="PIRSR" id="PIRSR604294-1"/>
    </source>
</evidence>
<keyword evidence="3" id="KW-0223">Dioxygenase</keyword>
<feature type="binding site" evidence="5">
    <location>
        <position position="96"/>
    </location>
    <ligand>
        <name>Fe cation</name>
        <dbReference type="ChEBI" id="CHEBI:24875"/>
        <note>catalytic</note>
    </ligand>
</feature>